<dbReference type="EMBL" id="LWCA01000903">
    <property type="protein sequence ID" value="OAF66535.1"/>
    <property type="molecule type" value="Genomic_DNA"/>
</dbReference>
<sequence length="166" mass="19722">MTENEDKAIENSSNVVNTQNSDVVQNTNQSDNNRNTTNWFSIIKTLVFRMIVFYFITSFFRKSVNKVEPNAPTSMHIYKNAYLQNELIDIFLYLSESPHTVNFEKPLFLLKKIKFASYENGDDDYGTYTKQHRYFLTKVCLCILYNIDSERFWFCDLFTKIMTFPF</sequence>
<feature type="compositionally biased region" description="Polar residues" evidence="1">
    <location>
        <begin position="10"/>
        <end position="30"/>
    </location>
</feature>
<feature type="transmembrane region" description="Helical" evidence="2">
    <location>
        <begin position="39"/>
        <end position="60"/>
    </location>
</feature>
<evidence type="ECO:0000256" key="1">
    <source>
        <dbReference type="SAM" id="MobiDB-lite"/>
    </source>
</evidence>
<protein>
    <submittedName>
        <fullName evidence="3">Uncharacterized protein</fullName>
    </submittedName>
</protein>
<name>A0A177AX21_9BILA</name>
<evidence type="ECO:0000256" key="2">
    <source>
        <dbReference type="SAM" id="Phobius"/>
    </source>
</evidence>
<proteinExistence type="predicted"/>
<keyword evidence="2" id="KW-0472">Membrane</keyword>
<feature type="region of interest" description="Disordered" evidence="1">
    <location>
        <begin position="1"/>
        <end position="30"/>
    </location>
</feature>
<dbReference type="OrthoDB" id="378564at2759"/>
<dbReference type="AlphaFoldDB" id="A0A177AX21"/>
<evidence type="ECO:0000313" key="4">
    <source>
        <dbReference type="Proteomes" id="UP000078046"/>
    </source>
</evidence>
<organism evidence="3 4">
    <name type="scientific">Intoshia linei</name>
    <dbReference type="NCBI Taxonomy" id="1819745"/>
    <lineage>
        <taxon>Eukaryota</taxon>
        <taxon>Metazoa</taxon>
        <taxon>Spiralia</taxon>
        <taxon>Lophotrochozoa</taxon>
        <taxon>Mesozoa</taxon>
        <taxon>Orthonectida</taxon>
        <taxon>Rhopaluridae</taxon>
        <taxon>Intoshia</taxon>
    </lineage>
</organism>
<accession>A0A177AX21</accession>
<gene>
    <name evidence="3" type="ORF">A3Q56_05730</name>
</gene>
<evidence type="ECO:0000313" key="3">
    <source>
        <dbReference type="EMBL" id="OAF66535.1"/>
    </source>
</evidence>
<keyword evidence="4" id="KW-1185">Reference proteome</keyword>
<keyword evidence="2" id="KW-0812">Transmembrane</keyword>
<keyword evidence="2" id="KW-1133">Transmembrane helix</keyword>
<comment type="caution">
    <text evidence="3">The sequence shown here is derived from an EMBL/GenBank/DDBJ whole genome shotgun (WGS) entry which is preliminary data.</text>
</comment>
<dbReference type="Proteomes" id="UP000078046">
    <property type="component" value="Unassembled WGS sequence"/>
</dbReference>
<reference evidence="3 4" key="1">
    <citation type="submission" date="2016-04" db="EMBL/GenBank/DDBJ databases">
        <title>The genome of Intoshia linei affirms orthonectids as highly simplified spiralians.</title>
        <authorList>
            <person name="Mikhailov K.V."/>
            <person name="Slusarev G.S."/>
            <person name="Nikitin M.A."/>
            <person name="Logacheva M.D."/>
            <person name="Penin A."/>
            <person name="Aleoshin V."/>
            <person name="Panchin Y.V."/>
        </authorList>
    </citation>
    <scope>NUCLEOTIDE SEQUENCE [LARGE SCALE GENOMIC DNA]</scope>
    <source>
        <strain evidence="3">Intl2013</strain>
        <tissue evidence="3">Whole animal</tissue>
    </source>
</reference>